<feature type="domain" description="SH3" evidence="7">
    <location>
        <begin position="926"/>
        <end position="986"/>
    </location>
</feature>
<dbReference type="PROSITE" id="PS50002">
    <property type="entry name" value="SH3"/>
    <property type="match status" value="3"/>
</dbReference>
<name>A0A6C0EXP6_9ZZZZ</name>
<evidence type="ECO:0000259" key="7">
    <source>
        <dbReference type="PROSITE" id="PS50002"/>
    </source>
</evidence>
<feature type="domain" description="SH3" evidence="7">
    <location>
        <begin position="461"/>
        <end position="523"/>
    </location>
</feature>
<dbReference type="SMART" id="SM00326">
    <property type="entry name" value="SH3"/>
    <property type="match status" value="3"/>
</dbReference>
<evidence type="ECO:0000256" key="3">
    <source>
        <dbReference type="ARBA" id="ARBA00023054"/>
    </source>
</evidence>
<evidence type="ECO:0000259" key="8">
    <source>
        <dbReference type="PROSITE" id="PS51082"/>
    </source>
</evidence>
<feature type="domain" description="WH2" evidence="8">
    <location>
        <begin position="1114"/>
        <end position="1131"/>
    </location>
</feature>
<reference evidence="9" key="1">
    <citation type="journal article" date="2020" name="Nature">
        <title>Giant virus diversity and host interactions through global metagenomics.</title>
        <authorList>
            <person name="Schulz F."/>
            <person name="Roux S."/>
            <person name="Paez-Espino D."/>
            <person name="Jungbluth S."/>
            <person name="Walsh D.A."/>
            <person name="Denef V.J."/>
            <person name="McMahon K.D."/>
            <person name="Konstantinidis K.T."/>
            <person name="Eloe-Fadrosh E.A."/>
            <person name="Kyrpides N.C."/>
            <person name="Woyke T."/>
        </authorList>
    </citation>
    <scope>NUCLEOTIDE SEQUENCE</scope>
    <source>
        <strain evidence="9">GVMAG-M-3300009161-52</strain>
    </source>
</reference>
<dbReference type="InterPro" id="IPR001452">
    <property type="entry name" value="SH3_domain"/>
</dbReference>
<dbReference type="EMBL" id="MN738981">
    <property type="protein sequence ID" value="QHT33974.1"/>
    <property type="molecule type" value="Genomic_DNA"/>
</dbReference>
<dbReference type="InterPro" id="IPR036028">
    <property type="entry name" value="SH3-like_dom_sf"/>
</dbReference>
<organism evidence="9">
    <name type="scientific">viral metagenome</name>
    <dbReference type="NCBI Taxonomy" id="1070528"/>
    <lineage>
        <taxon>unclassified sequences</taxon>
        <taxon>metagenomes</taxon>
        <taxon>organismal metagenomes</taxon>
    </lineage>
</organism>
<evidence type="ECO:0000256" key="5">
    <source>
        <dbReference type="SAM" id="Coils"/>
    </source>
</evidence>
<accession>A0A6C0EXP6</accession>
<evidence type="ECO:0000256" key="4">
    <source>
        <dbReference type="ARBA" id="ARBA00023136"/>
    </source>
</evidence>
<feature type="coiled-coil region" evidence="5">
    <location>
        <begin position="212"/>
        <end position="295"/>
    </location>
</feature>
<dbReference type="SUPFAM" id="SSF50044">
    <property type="entry name" value="SH3-domain"/>
    <property type="match status" value="3"/>
</dbReference>
<feature type="region of interest" description="Disordered" evidence="6">
    <location>
        <begin position="1126"/>
        <end position="1145"/>
    </location>
</feature>
<comment type="subcellular location">
    <subcellularLocation>
        <location evidence="1">Membrane</location>
        <topology evidence="1">Peripheral membrane protein</topology>
    </subcellularLocation>
</comment>
<protein>
    <recommendedName>
        <fullName evidence="10">SH3 domain-containing protein</fullName>
    </recommendedName>
</protein>
<dbReference type="PROSITE" id="PS51082">
    <property type="entry name" value="WH2"/>
    <property type="match status" value="1"/>
</dbReference>
<feature type="compositionally biased region" description="Basic residues" evidence="6">
    <location>
        <begin position="1215"/>
        <end position="1228"/>
    </location>
</feature>
<dbReference type="PANTHER" id="PTHR14167:SF81">
    <property type="entry name" value="ENDOPHILIN-A"/>
    <property type="match status" value="1"/>
</dbReference>
<dbReference type="InterPro" id="IPR003124">
    <property type="entry name" value="WH2_dom"/>
</dbReference>
<feature type="region of interest" description="Disordered" evidence="6">
    <location>
        <begin position="1"/>
        <end position="23"/>
    </location>
</feature>
<keyword evidence="2" id="KW-0728">SH3 domain</keyword>
<dbReference type="PANTHER" id="PTHR14167">
    <property type="entry name" value="SH3 DOMAIN-CONTAINING"/>
    <property type="match status" value="1"/>
</dbReference>
<evidence type="ECO:0000256" key="1">
    <source>
        <dbReference type="ARBA" id="ARBA00004170"/>
    </source>
</evidence>
<evidence type="ECO:0000256" key="2">
    <source>
        <dbReference type="ARBA" id="ARBA00022443"/>
    </source>
</evidence>
<evidence type="ECO:0000313" key="9">
    <source>
        <dbReference type="EMBL" id="QHT33974.1"/>
    </source>
</evidence>
<evidence type="ECO:0008006" key="10">
    <source>
        <dbReference type="Google" id="ProtNLM"/>
    </source>
</evidence>
<dbReference type="Gene3D" id="2.30.30.40">
    <property type="entry name" value="SH3 Domains"/>
    <property type="match status" value="2"/>
</dbReference>
<feature type="region of interest" description="Disordered" evidence="6">
    <location>
        <begin position="1190"/>
        <end position="1228"/>
    </location>
</feature>
<feature type="compositionally biased region" description="Polar residues" evidence="6">
    <location>
        <begin position="1129"/>
        <end position="1145"/>
    </location>
</feature>
<dbReference type="Pfam" id="PF00018">
    <property type="entry name" value="SH3_1"/>
    <property type="match status" value="2"/>
</dbReference>
<keyword evidence="3 5" id="KW-0175">Coiled coil</keyword>
<dbReference type="GO" id="GO:0003779">
    <property type="term" value="F:actin binding"/>
    <property type="evidence" value="ECO:0007669"/>
    <property type="project" value="InterPro"/>
</dbReference>
<dbReference type="AlphaFoldDB" id="A0A6C0EXP6"/>
<evidence type="ECO:0000256" key="6">
    <source>
        <dbReference type="SAM" id="MobiDB-lite"/>
    </source>
</evidence>
<keyword evidence="4" id="KW-0472">Membrane</keyword>
<sequence length="1228" mass="139320">MSASKREEIKQRREQDEKKKNMTELESYYIKMKEAEERMVQAEKNYESNEKLKIEKNKEIEKINKEITDAKKDLEKAKLNKEEVDKIQSNIEKLTVFNENLLKLEETYPKINQFELEIKLFDQQVNEFTHETQDITLNIDGINAEIVKVNMLQVGLEKIIDGHKKSSIKNTNTSNRFETNKLKLETYHRDLKISKDKLKKAELSLINSKKDLDNKLQSLQKINDTKAKLERETKADDKNLNTMKSENNNQILDLLKKLSDAKENKTIVSDKNAILLGLNSKLDDLNTEMEVLKNESCDLKSGECKIEKTKSFFKPTKKEEKNKLSLEDYLQFVTVKLNDATSQLEIISKALGISDRDIKNKIDDYRTENSIAKDKTISGETMPEFLIQKNASAKPIPKPRTTSTGVGVAPVAPVAKGPPTIPPPPLPLGGPTTAPVAPVAPVAKGSPTIPPPPLPPKPITSAVQYYITKFKNTNEKNNQLSYEVNQILTLIEDKGDWLYVSTHNKHLEKKGYVFKNAVEIYDRDPFEKQKDKNNYITINENIDANNTKMVFKKDEILICFDCKIQSDNWVNMIKYNDNSIIGFVDIANVKIYNGAIPVAVAPAVTTAPVPVPVPAGAPVPAPALVRAPPTINTFAGSATYDYKRAQNKYKGLNFDTIIVDCPIVFDYDKKDQYEADNGTPSLIDNNNPRNTVNALNNLFYPKKLFVYNQNAELIESDKINLYAYAKKKGIPMNYLGNFNKIIFQILFSDKDPDILRIIGDYDYKILDNMGHNRLKDDIMRRLTDDFNDQNTIGYILPYINLDYNMEYHIIKSMPDNTNKNTIFSALLIDSIPINNSSINVKNHKAFCFLPYENNSMDHSLGKHLEYLYALDNGPFIKVKPGSFIDLKNFMFICIITKKSAAKRMNANANKPVAPVALPVAPPVAPPVDRKFKALFNYQAEADDELTFKENDIFTFIKDYDENWYTVGDINGSEGNVPKAYLEEIQVNTTAKKLLAAHPVAPPVAAVAPPVVRKFKALYDYQARADDELTFKENDIFTFIKDFDENWYTVGDINGSDGNVPKVYLEEIQVNTVDNLREKITSFPPAPPDPAGPHPLPAPPGLHISGATITNSITNSKPLFNQIRKGIKLKSTSNKPNASKNNPVTSLQEEMKKKIALRRASFAPPTGGYRRETHKNIKKKKASIINKHRIYIPKNHKSKKINKKYKSQKNNNNTNTKKKNHKYTKKNKY</sequence>
<proteinExistence type="predicted"/>
<feature type="compositionally biased region" description="Basic residues" evidence="6">
    <location>
        <begin position="1190"/>
        <end position="1206"/>
    </location>
</feature>
<dbReference type="InterPro" id="IPR050384">
    <property type="entry name" value="Endophilin_SH3RF"/>
</dbReference>
<dbReference type="CDD" id="cd00174">
    <property type="entry name" value="SH3"/>
    <property type="match status" value="2"/>
</dbReference>
<feature type="domain" description="SH3" evidence="7">
    <location>
        <begin position="1009"/>
        <end position="1069"/>
    </location>
</feature>